<dbReference type="PANTHER" id="PTHR43289">
    <property type="entry name" value="MITOGEN-ACTIVATED PROTEIN KINASE KINASE KINASE 20-RELATED"/>
    <property type="match status" value="1"/>
</dbReference>
<comment type="caution">
    <text evidence="6">The sequence shown here is derived from an EMBL/GenBank/DDBJ whole genome shotgun (WGS) entry which is preliminary data.</text>
</comment>
<dbReference type="PANTHER" id="PTHR43289:SF34">
    <property type="entry name" value="SERINE_THREONINE-PROTEIN KINASE YBDM-RELATED"/>
    <property type="match status" value="1"/>
</dbReference>
<name>X0TNC0_9ZZZZ</name>
<keyword evidence="2" id="KW-0547">Nucleotide-binding</keyword>
<dbReference type="GO" id="GO:0005524">
    <property type="term" value="F:ATP binding"/>
    <property type="evidence" value="ECO:0007669"/>
    <property type="project" value="UniProtKB-KW"/>
</dbReference>
<proteinExistence type="predicted"/>
<evidence type="ECO:0000256" key="2">
    <source>
        <dbReference type="ARBA" id="ARBA00022741"/>
    </source>
</evidence>
<evidence type="ECO:0000259" key="5">
    <source>
        <dbReference type="PROSITE" id="PS50011"/>
    </source>
</evidence>
<dbReference type="Pfam" id="PF13240">
    <property type="entry name" value="Zn_Ribbon_1"/>
    <property type="match status" value="1"/>
</dbReference>
<dbReference type="Gene3D" id="3.30.200.20">
    <property type="entry name" value="Phosphorylase Kinase, domain 1"/>
    <property type="match status" value="1"/>
</dbReference>
<gene>
    <name evidence="6" type="ORF">S01H1_31220</name>
</gene>
<evidence type="ECO:0000313" key="6">
    <source>
        <dbReference type="EMBL" id="GAF88766.1"/>
    </source>
</evidence>
<evidence type="ECO:0000256" key="3">
    <source>
        <dbReference type="ARBA" id="ARBA00022777"/>
    </source>
</evidence>
<dbReference type="EMBL" id="BARS01019249">
    <property type="protein sequence ID" value="GAF88766.1"/>
    <property type="molecule type" value="Genomic_DNA"/>
</dbReference>
<dbReference type="InterPro" id="IPR026870">
    <property type="entry name" value="Zinc_ribbon_dom"/>
</dbReference>
<dbReference type="InterPro" id="IPR000719">
    <property type="entry name" value="Prot_kinase_dom"/>
</dbReference>
<dbReference type="PROSITE" id="PS50011">
    <property type="entry name" value="PROTEIN_KINASE_DOM"/>
    <property type="match status" value="1"/>
</dbReference>
<dbReference type="AlphaFoldDB" id="X0TNC0"/>
<dbReference type="PROSITE" id="PS00107">
    <property type="entry name" value="PROTEIN_KINASE_ATP"/>
    <property type="match status" value="1"/>
</dbReference>
<dbReference type="InterPro" id="IPR011009">
    <property type="entry name" value="Kinase-like_dom_sf"/>
</dbReference>
<accession>X0TNC0</accession>
<protein>
    <recommendedName>
        <fullName evidence="5">Protein kinase domain-containing protein</fullName>
    </recommendedName>
</protein>
<organism evidence="6">
    <name type="scientific">marine sediment metagenome</name>
    <dbReference type="NCBI Taxonomy" id="412755"/>
    <lineage>
        <taxon>unclassified sequences</taxon>
        <taxon>metagenomes</taxon>
        <taxon>ecological metagenomes</taxon>
    </lineage>
</organism>
<reference evidence="6" key="1">
    <citation type="journal article" date="2014" name="Front. Microbiol.">
        <title>High frequency of phylogenetically diverse reductive dehalogenase-homologous genes in deep subseafloor sedimentary metagenomes.</title>
        <authorList>
            <person name="Kawai M."/>
            <person name="Futagami T."/>
            <person name="Toyoda A."/>
            <person name="Takaki Y."/>
            <person name="Nishi S."/>
            <person name="Hori S."/>
            <person name="Arai W."/>
            <person name="Tsubouchi T."/>
            <person name="Morono Y."/>
            <person name="Uchiyama I."/>
            <person name="Ito T."/>
            <person name="Fujiyama A."/>
            <person name="Inagaki F."/>
            <person name="Takami H."/>
        </authorList>
    </citation>
    <scope>NUCLEOTIDE SEQUENCE</scope>
    <source>
        <strain evidence="6">Expedition CK06-06</strain>
    </source>
</reference>
<evidence type="ECO:0000256" key="1">
    <source>
        <dbReference type="ARBA" id="ARBA00022679"/>
    </source>
</evidence>
<dbReference type="Pfam" id="PF00069">
    <property type="entry name" value="Pkinase"/>
    <property type="match status" value="1"/>
</dbReference>
<keyword evidence="3" id="KW-0418">Kinase</keyword>
<feature type="domain" description="Protein kinase" evidence="5">
    <location>
        <begin position="63"/>
        <end position="168"/>
    </location>
</feature>
<dbReference type="SUPFAM" id="SSF56112">
    <property type="entry name" value="Protein kinase-like (PK-like)"/>
    <property type="match status" value="1"/>
</dbReference>
<evidence type="ECO:0000256" key="4">
    <source>
        <dbReference type="ARBA" id="ARBA00022840"/>
    </source>
</evidence>
<dbReference type="InterPro" id="IPR017441">
    <property type="entry name" value="Protein_kinase_ATP_BS"/>
</dbReference>
<sequence length="168" mass="18745">MDESNVFCGKCGQQNAADVEFCVHCGADLSRQTPGRGGDDTLDRAATRFAEEVYDGRMLGDRYRIEHRLGSGGMGEVWKAIDTELDDMAVAIKVLPPVLARNPHSIEALKREAAISLRLAHPNICRLHNFHSDGDLKFLVMEHLEGQTLEELLDSKTDRRMTLDELLP</sequence>
<keyword evidence="4" id="KW-0067">ATP-binding</keyword>
<dbReference type="GO" id="GO:0004674">
    <property type="term" value="F:protein serine/threonine kinase activity"/>
    <property type="evidence" value="ECO:0007669"/>
    <property type="project" value="TreeGrafter"/>
</dbReference>
<keyword evidence="1" id="KW-0808">Transferase</keyword>